<evidence type="ECO:0000256" key="1">
    <source>
        <dbReference type="ARBA" id="ARBA00004167"/>
    </source>
</evidence>
<evidence type="ECO:0000259" key="5">
    <source>
        <dbReference type="Pfam" id="PF13947"/>
    </source>
</evidence>
<gene>
    <name evidence="6" type="ORF">SASPL_151356</name>
</gene>
<keyword evidence="3" id="KW-1133">Transmembrane helix</keyword>
<dbReference type="AlphaFoldDB" id="A0A8X8W987"/>
<dbReference type="PANTHER" id="PTHR33491">
    <property type="entry name" value="OSJNBA0016N04.9 PROTEIN"/>
    <property type="match status" value="1"/>
</dbReference>
<dbReference type="GO" id="GO:0016020">
    <property type="term" value="C:membrane"/>
    <property type="evidence" value="ECO:0007669"/>
    <property type="project" value="UniProtKB-SubCell"/>
</dbReference>
<evidence type="ECO:0000256" key="4">
    <source>
        <dbReference type="SAM" id="SignalP"/>
    </source>
</evidence>
<keyword evidence="7" id="KW-1185">Reference proteome</keyword>
<name>A0A8X8W987_SALSN</name>
<dbReference type="Pfam" id="PF13947">
    <property type="entry name" value="GUB_WAK_bind"/>
    <property type="match status" value="1"/>
</dbReference>
<proteinExistence type="predicted"/>
<feature type="signal peptide" evidence="4">
    <location>
        <begin position="1"/>
        <end position="22"/>
    </location>
</feature>
<keyword evidence="2 4" id="KW-0732">Signal</keyword>
<keyword evidence="3" id="KW-0472">Membrane</keyword>
<keyword evidence="3" id="KW-0812">Transmembrane</keyword>
<evidence type="ECO:0000313" key="6">
    <source>
        <dbReference type="EMBL" id="KAG6389881.1"/>
    </source>
</evidence>
<reference evidence="6" key="2">
    <citation type="submission" date="2020-08" db="EMBL/GenBank/DDBJ databases">
        <title>Plant Genome Project.</title>
        <authorList>
            <person name="Zhang R.-G."/>
        </authorList>
    </citation>
    <scope>NUCLEOTIDE SEQUENCE</scope>
    <source>
        <strain evidence="6">Huo1</strain>
        <tissue evidence="6">Leaf</tissue>
    </source>
</reference>
<organism evidence="6">
    <name type="scientific">Salvia splendens</name>
    <name type="common">Scarlet sage</name>
    <dbReference type="NCBI Taxonomy" id="180675"/>
    <lineage>
        <taxon>Eukaryota</taxon>
        <taxon>Viridiplantae</taxon>
        <taxon>Streptophyta</taxon>
        <taxon>Embryophyta</taxon>
        <taxon>Tracheophyta</taxon>
        <taxon>Spermatophyta</taxon>
        <taxon>Magnoliopsida</taxon>
        <taxon>eudicotyledons</taxon>
        <taxon>Gunneridae</taxon>
        <taxon>Pentapetalae</taxon>
        <taxon>asterids</taxon>
        <taxon>lamiids</taxon>
        <taxon>Lamiales</taxon>
        <taxon>Lamiaceae</taxon>
        <taxon>Nepetoideae</taxon>
        <taxon>Mentheae</taxon>
        <taxon>Salviinae</taxon>
        <taxon>Salvia</taxon>
        <taxon>Salvia subgen. Calosphace</taxon>
        <taxon>core Calosphace</taxon>
    </lineage>
</organism>
<dbReference type="EMBL" id="PNBA02000020">
    <property type="protein sequence ID" value="KAG6389881.1"/>
    <property type="molecule type" value="Genomic_DNA"/>
</dbReference>
<accession>A0A8X8W987</accession>
<dbReference type="Proteomes" id="UP000298416">
    <property type="component" value="Unassembled WGS sequence"/>
</dbReference>
<sequence>MKLALVVLVFSTLSFAITPTLAISMSKPGCPEKCGDVTIPYPFGIGYLCSANPSFAVICKYSAGNSTRMVPFLNIINLEIVNVSIYGVVIVNLPVSSINCSEGQRRESLPISLSGSPFTVSAHYNTLVVLGCKNAVWLHDNGKEVGGCLAMCDDANSTDALSCNGVNCCKTSIPRRVHEFEFTYQSIQTSNSSLCGYVFPVDKKWMQNGDYKRYKGLVDDLSNPSDREFGFVPLVLEWEYGNERTFYNLNCSSPSHYGYQSFDEGSCKIKITDPFEYHTDSDYSECGSLFDYYQYQKRYLSYYHEYEYVSSTEYCTCSAGYEGNPYMFDGCQYPDGLYNNNRSQDSIKIPSIIIGSVFGGLLLLTTAWKFGKTITEMIQSSGCDPIEDVDSDGLSSISEIIECSSSDES</sequence>
<feature type="domain" description="Wall-associated receptor kinase galacturonan-binding" evidence="5">
    <location>
        <begin position="30"/>
        <end position="83"/>
    </location>
</feature>
<evidence type="ECO:0000256" key="2">
    <source>
        <dbReference type="ARBA" id="ARBA00022729"/>
    </source>
</evidence>
<comment type="subcellular location">
    <subcellularLocation>
        <location evidence="1">Membrane</location>
        <topology evidence="1">Single-pass membrane protein</topology>
    </subcellularLocation>
</comment>
<evidence type="ECO:0000256" key="3">
    <source>
        <dbReference type="SAM" id="Phobius"/>
    </source>
</evidence>
<comment type="caution">
    <text evidence="6">The sequence shown here is derived from an EMBL/GenBank/DDBJ whole genome shotgun (WGS) entry which is preliminary data.</text>
</comment>
<dbReference type="GO" id="GO:0030247">
    <property type="term" value="F:polysaccharide binding"/>
    <property type="evidence" value="ECO:0007669"/>
    <property type="project" value="InterPro"/>
</dbReference>
<feature type="transmembrane region" description="Helical" evidence="3">
    <location>
        <begin position="349"/>
        <end position="368"/>
    </location>
</feature>
<protein>
    <recommendedName>
        <fullName evidence="5">Wall-associated receptor kinase galacturonan-binding domain-containing protein</fullName>
    </recommendedName>
</protein>
<evidence type="ECO:0000313" key="7">
    <source>
        <dbReference type="Proteomes" id="UP000298416"/>
    </source>
</evidence>
<dbReference type="InterPro" id="IPR025287">
    <property type="entry name" value="WAK_GUB"/>
</dbReference>
<feature type="chain" id="PRO_5036500565" description="Wall-associated receptor kinase galacturonan-binding domain-containing protein" evidence="4">
    <location>
        <begin position="23"/>
        <end position="409"/>
    </location>
</feature>
<reference evidence="6" key="1">
    <citation type="submission" date="2018-01" db="EMBL/GenBank/DDBJ databases">
        <authorList>
            <person name="Mao J.F."/>
        </authorList>
    </citation>
    <scope>NUCLEOTIDE SEQUENCE</scope>
    <source>
        <strain evidence="6">Huo1</strain>
        <tissue evidence="6">Leaf</tissue>
    </source>
</reference>